<keyword evidence="2" id="KW-0489">Methyltransferase</keyword>
<name>A0A559J1L1_9BACL</name>
<feature type="domain" description="Methyltransferase type 11" evidence="1">
    <location>
        <begin position="40"/>
        <end position="132"/>
    </location>
</feature>
<keyword evidence="3" id="KW-1185">Reference proteome</keyword>
<keyword evidence="2" id="KW-0808">Transferase</keyword>
<dbReference type="EMBL" id="VNJK01000001">
    <property type="protein sequence ID" value="TVX93774.1"/>
    <property type="molecule type" value="Genomic_DNA"/>
</dbReference>
<proteinExistence type="predicted"/>
<dbReference type="InterPro" id="IPR013216">
    <property type="entry name" value="Methyltransf_11"/>
</dbReference>
<sequence length="227" mass="26155">MEAARDSFNKVAEEYDFVNTLLNDYSFFMSNLSLQKGRALDIGSGSGILVDKLSSHFDEVVGIDISDEMLSIAKTKRQRANTSYLHMDAENLIFEQKFDFIVSRTTFHHLNHLPNVLEQMKSLLNDDGKIVILDNVSEVETPATYVYVIGAMLEFIPHIRKFGLKNASRIFRHNTSKPWLEHLASDKYISEKQYYDLYGKLLPNCRFQKMGWAMGVIWEKDQKSSNL</sequence>
<gene>
    <name evidence="2" type="ORF">FPZ44_12340</name>
</gene>
<dbReference type="RefSeq" id="WP_144990586.1">
    <property type="nucleotide sequence ID" value="NZ_VNJK01000001.1"/>
</dbReference>
<dbReference type="SUPFAM" id="SSF53335">
    <property type="entry name" value="S-adenosyl-L-methionine-dependent methyltransferases"/>
    <property type="match status" value="1"/>
</dbReference>
<dbReference type="GO" id="GO:0008757">
    <property type="term" value="F:S-adenosylmethionine-dependent methyltransferase activity"/>
    <property type="evidence" value="ECO:0007669"/>
    <property type="project" value="InterPro"/>
</dbReference>
<dbReference type="Proteomes" id="UP000318102">
    <property type="component" value="Unassembled WGS sequence"/>
</dbReference>
<comment type="caution">
    <text evidence="2">The sequence shown here is derived from an EMBL/GenBank/DDBJ whole genome shotgun (WGS) entry which is preliminary data.</text>
</comment>
<dbReference type="PANTHER" id="PTHR43861">
    <property type="entry name" value="TRANS-ACONITATE 2-METHYLTRANSFERASE-RELATED"/>
    <property type="match status" value="1"/>
</dbReference>
<dbReference type="AlphaFoldDB" id="A0A559J1L1"/>
<dbReference type="Gene3D" id="3.40.50.150">
    <property type="entry name" value="Vaccinia Virus protein VP39"/>
    <property type="match status" value="1"/>
</dbReference>
<accession>A0A559J1L1</accession>
<dbReference type="OrthoDB" id="9791837at2"/>
<dbReference type="InterPro" id="IPR029063">
    <property type="entry name" value="SAM-dependent_MTases_sf"/>
</dbReference>
<organism evidence="2 3">
    <name type="scientific">Paenibacillus agilis</name>
    <dbReference type="NCBI Taxonomy" id="3020863"/>
    <lineage>
        <taxon>Bacteria</taxon>
        <taxon>Bacillati</taxon>
        <taxon>Bacillota</taxon>
        <taxon>Bacilli</taxon>
        <taxon>Bacillales</taxon>
        <taxon>Paenibacillaceae</taxon>
        <taxon>Paenibacillus</taxon>
    </lineage>
</organism>
<evidence type="ECO:0000259" key="1">
    <source>
        <dbReference type="Pfam" id="PF08241"/>
    </source>
</evidence>
<protein>
    <submittedName>
        <fullName evidence="2">Methyltransferase domain-containing protein</fullName>
    </submittedName>
</protein>
<dbReference type="GO" id="GO:0032259">
    <property type="term" value="P:methylation"/>
    <property type="evidence" value="ECO:0007669"/>
    <property type="project" value="UniProtKB-KW"/>
</dbReference>
<reference evidence="2 3" key="1">
    <citation type="submission" date="2019-07" db="EMBL/GenBank/DDBJ databases">
        <authorList>
            <person name="Kim J."/>
        </authorList>
    </citation>
    <scope>NUCLEOTIDE SEQUENCE [LARGE SCALE GENOMIC DNA]</scope>
    <source>
        <strain evidence="2 3">N4</strain>
    </source>
</reference>
<evidence type="ECO:0000313" key="2">
    <source>
        <dbReference type="EMBL" id="TVX93774.1"/>
    </source>
</evidence>
<evidence type="ECO:0000313" key="3">
    <source>
        <dbReference type="Proteomes" id="UP000318102"/>
    </source>
</evidence>
<dbReference type="Pfam" id="PF08241">
    <property type="entry name" value="Methyltransf_11"/>
    <property type="match status" value="1"/>
</dbReference>
<dbReference type="CDD" id="cd02440">
    <property type="entry name" value="AdoMet_MTases"/>
    <property type="match status" value="1"/>
</dbReference>